<comment type="similarity">
    <text evidence="1">Belongs to the phospholipid scramblase family.</text>
</comment>
<keyword evidence="4" id="KW-1185">Reference proteome</keyword>
<dbReference type="SUPFAM" id="SSF54518">
    <property type="entry name" value="Tubby C-terminal domain-like"/>
    <property type="match status" value="1"/>
</dbReference>
<dbReference type="OrthoDB" id="191150at2759"/>
<accession>A0A1Y2F5B2</accession>
<evidence type="ECO:0000256" key="1">
    <source>
        <dbReference type="ARBA" id="ARBA00005350"/>
    </source>
</evidence>
<dbReference type="Proteomes" id="UP000193685">
    <property type="component" value="Unassembled WGS sequence"/>
</dbReference>
<protein>
    <submittedName>
        <fullName evidence="3">Scramblase-domain-containing protein</fullName>
    </submittedName>
</protein>
<reference evidence="3 4" key="1">
    <citation type="submission" date="2016-07" db="EMBL/GenBank/DDBJ databases">
        <title>Pervasive Adenine N6-methylation of Active Genes in Fungi.</title>
        <authorList>
            <consortium name="DOE Joint Genome Institute"/>
            <person name="Mondo S.J."/>
            <person name="Dannebaum R.O."/>
            <person name="Kuo R.C."/>
            <person name="Labutti K."/>
            <person name="Haridas S."/>
            <person name="Kuo A."/>
            <person name="Salamov A."/>
            <person name="Ahrendt S.R."/>
            <person name="Lipzen A."/>
            <person name="Sullivan W."/>
            <person name="Andreopoulos W.B."/>
            <person name="Clum A."/>
            <person name="Lindquist E."/>
            <person name="Daum C."/>
            <person name="Ramamoorthy G.K."/>
            <person name="Gryganskyi A."/>
            <person name="Culley D."/>
            <person name="Magnuson J.K."/>
            <person name="James T.Y."/>
            <person name="O'Malley M.A."/>
            <person name="Stajich J.E."/>
            <person name="Spatafora J.W."/>
            <person name="Visel A."/>
            <person name="Grigoriev I.V."/>
        </authorList>
    </citation>
    <scope>NUCLEOTIDE SEQUENCE [LARGE SCALE GENOMIC DNA]</scope>
    <source>
        <strain evidence="3 4">12-1054</strain>
    </source>
</reference>
<evidence type="ECO:0000256" key="2">
    <source>
        <dbReference type="SAM" id="MobiDB-lite"/>
    </source>
</evidence>
<dbReference type="PANTHER" id="PTHR23248">
    <property type="entry name" value="PHOSPHOLIPID SCRAMBLASE-RELATED"/>
    <property type="match status" value="1"/>
</dbReference>
<dbReference type="GeneID" id="63786387"/>
<dbReference type="PANTHER" id="PTHR23248:SF9">
    <property type="entry name" value="PHOSPHOLIPID SCRAMBLASE"/>
    <property type="match status" value="1"/>
</dbReference>
<evidence type="ECO:0000313" key="3">
    <source>
        <dbReference type="EMBL" id="ORY79043.1"/>
    </source>
</evidence>
<feature type="compositionally biased region" description="Acidic residues" evidence="2">
    <location>
        <begin position="498"/>
        <end position="510"/>
    </location>
</feature>
<dbReference type="RefSeq" id="XP_040723675.1">
    <property type="nucleotide sequence ID" value="XM_040869788.1"/>
</dbReference>
<gene>
    <name evidence="3" type="ORF">BCR37DRAFT_382015</name>
</gene>
<sequence>MYSSISRFQVRSIRTCPGRCSAESDRLRLLAARRFLKRLERQALRETSSPATAVKEVMIVRRICRLSAVSRFQTTQTCSIGRAATRPTQLLATRGLRAVRSRPERPRQRLPKRHSPAESDTAQASKETAPVQVAQDADSLVRSCDAAVHLLSQPALVICRQIEMMNVFLGFEEANKYLIKAADGSTLAYMAEDSHTMASTMMRNLAGTHRKFSCNVLDLQGNVILSIRRGFALVNSHISVYVHRTPGEAGELIGEVRQRWNLTRRKYELFLHRRESMQQFGAIDEPMLSWDFSVMGEDGALLGSINRNMRGLMRELFTDTGHYVLRYDAASPETTNLSTSAVALPGVDTETADARQAMAQTHSRAIALSHTSTRPMTLDERAVLLATAVSVDFDYFSHQSGAGHTGFFPMFMPFPMFGGSAEGSSVEALPETTPGALPESEGGTALPPDPALGGTNGDLDEGQDSVDQGHGQEQSPVDDRPWWEQDQPAEETWSNDFADGDGGVDGDDWF</sequence>
<evidence type="ECO:0000313" key="4">
    <source>
        <dbReference type="Proteomes" id="UP000193685"/>
    </source>
</evidence>
<name>A0A1Y2F5B2_PROLT</name>
<dbReference type="InterPro" id="IPR005552">
    <property type="entry name" value="Scramblase"/>
</dbReference>
<organism evidence="3 4">
    <name type="scientific">Protomyces lactucae-debilis</name>
    <dbReference type="NCBI Taxonomy" id="2754530"/>
    <lineage>
        <taxon>Eukaryota</taxon>
        <taxon>Fungi</taxon>
        <taxon>Dikarya</taxon>
        <taxon>Ascomycota</taxon>
        <taxon>Taphrinomycotina</taxon>
        <taxon>Taphrinomycetes</taxon>
        <taxon>Taphrinales</taxon>
        <taxon>Protomycetaceae</taxon>
        <taxon>Protomyces</taxon>
    </lineage>
</organism>
<feature type="region of interest" description="Disordered" evidence="2">
    <location>
        <begin position="422"/>
        <end position="510"/>
    </location>
</feature>
<dbReference type="GO" id="GO:0005886">
    <property type="term" value="C:plasma membrane"/>
    <property type="evidence" value="ECO:0007669"/>
    <property type="project" value="TreeGrafter"/>
</dbReference>
<feature type="region of interest" description="Disordered" evidence="2">
    <location>
        <begin position="93"/>
        <end position="130"/>
    </location>
</feature>
<dbReference type="Pfam" id="PF03803">
    <property type="entry name" value="Scramblase"/>
    <property type="match status" value="1"/>
</dbReference>
<dbReference type="AlphaFoldDB" id="A0A1Y2F5B2"/>
<proteinExistence type="inferred from homology"/>
<comment type="caution">
    <text evidence="3">The sequence shown here is derived from an EMBL/GenBank/DDBJ whole genome shotgun (WGS) entry which is preliminary data.</text>
</comment>
<dbReference type="InterPro" id="IPR025659">
    <property type="entry name" value="Tubby-like_C"/>
</dbReference>
<dbReference type="EMBL" id="MCFI01000016">
    <property type="protein sequence ID" value="ORY79043.1"/>
    <property type="molecule type" value="Genomic_DNA"/>
</dbReference>
<dbReference type="GO" id="GO:0017128">
    <property type="term" value="F:phospholipid scramblase activity"/>
    <property type="evidence" value="ECO:0007669"/>
    <property type="project" value="InterPro"/>
</dbReference>